<dbReference type="Proteomes" id="UP000249819">
    <property type="component" value="Unassembled WGS sequence"/>
</dbReference>
<organism evidence="3 4">
    <name type="scientific">Chitinophaga dinghuensis</name>
    <dbReference type="NCBI Taxonomy" id="1539050"/>
    <lineage>
        <taxon>Bacteria</taxon>
        <taxon>Pseudomonadati</taxon>
        <taxon>Bacteroidota</taxon>
        <taxon>Chitinophagia</taxon>
        <taxon>Chitinophagales</taxon>
        <taxon>Chitinophagaceae</taxon>
        <taxon>Chitinophaga</taxon>
    </lineage>
</organism>
<dbReference type="EMBL" id="QLMA01000004">
    <property type="protein sequence ID" value="RAJ82032.1"/>
    <property type="molecule type" value="Genomic_DNA"/>
</dbReference>
<evidence type="ECO:0000313" key="3">
    <source>
        <dbReference type="EMBL" id="RAJ82032.1"/>
    </source>
</evidence>
<reference evidence="3 4" key="1">
    <citation type="submission" date="2018-06" db="EMBL/GenBank/DDBJ databases">
        <title>Genomic Encyclopedia of Archaeal and Bacterial Type Strains, Phase II (KMG-II): from individual species to whole genera.</title>
        <authorList>
            <person name="Goeker M."/>
        </authorList>
    </citation>
    <scope>NUCLEOTIDE SEQUENCE [LARGE SCALE GENOMIC DNA]</scope>
    <source>
        <strain evidence="3 4">DSM 29821</strain>
    </source>
</reference>
<comment type="caution">
    <text evidence="3">The sequence shown here is derived from an EMBL/GenBank/DDBJ whole genome shotgun (WGS) entry which is preliminary data.</text>
</comment>
<keyword evidence="4" id="KW-1185">Reference proteome</keyword>
<protein>
    <submittedName>
        <fullName evidence="3">Putative membrane protein (TIGR02226 family)</fullName>
    </submittedName>
</protein>
<dbReference type="AlphaFoldDB" id="A0A327VZW3"/>
<dbReference type="InterPro" id="IPR024163">
    <property type="entry name" value="Aerotolerance_reg_N"/>
</dbReference>
<feature type="transmembrane region" description="Helical" evidence="1">
    <location>
        <begin position="57"/>
        <end position="79"/>
    </location>
</feature>
<feature type="transmembrane region" description="Helical" evidence="1">
    <location>
        <begin position="6"/>
        <end position="25"/>
    </location>
</feature>
<evidence type="ECO:0000256" key="1">
    <source>
        <dbReference type="SAM" id="Phobius"/>
    </source>
</evidence>
<dbReference type="RefSeq" id="WP_111592583.1">
    <property type="nucleotide sequence ID" value="NZ_QLMA01000004.1"/>
</dbReference>
<name>A0A327VZW3_9BACT</name>
<keyword evidence="1" id="KW-0812">Transmembrane</keyword>
<proteinExistence type="predicted"/>
<feature type="domain" description="Aerotolerance regulator N-terminal" evidence="2">
    <location>
        <begin position="1"/>
        <end position="77"/>
    </location>
</feature>
<dbReference type="PANTHER" id="PTHR37464">
    <property type="entry name" value="BLL2463 PROTEIN"/>
    <property type="match status" value="1"/>
</dbReference>
<evidence type="ECO:0000259" key="2">
    <source>
        <dbReference type="Pfam" id="PF07584"/>
    </source>
</evidence>
<keyword evidence="1" id="KW-1133">Transmembrane helix</keyword>
<sequence length="442" mass="50062">MLHLLQPIWLLLTAGIAVPVILHLWNRKPGRILKIGSIQLLKSATVRHARSLRISELLLLLLRCLLIILTALLLAHPLWENNFSREHRGWIILEDDAYPHFKKTIDSLVESGCDIHRFHTNFPRVNIRHLPSGDTSTIGYWQLLKELETLVPADFPLHVFSQATYNRFQGDKPSLHLRINWQVYTKDTTLTWNHYRYSISHDSSLQIKGHANAHGIWYASDRVGVSDSSNTTVIIYTDKYQQDAAFLLAGLQAVQQYTGSNLQIKSVRNLAEIDTMASWICWLSDNPVPAIRGGARILKYATGKEVPTDAVLGDIRLFKRIPYSQQNDSILQSDSYGSPVITTNGKVYTLYTHLHPEWTNLTWNGHFPELLLEALFPVPDAGIHDVRALDGKQLRTPAPTSGNTFKPVITTDLSDACWIMLFLIFALERFLALRSKKAPANG</sequence>
<keyword evidence="1" id="KW-0472">Membrane</keyword>
<dbReference type="InterPro" id="IPR011933">
    <property type="entry name" value="Double_TM_dom"/>
</dbReference>
<evidence type="ECO:0000313" key="4">
    <source>
        <dbReference type="Proteomes" id="UP000249819"/>
    </source>
</evidence>
<gene>
    <name evidence="3" type="ORF">CLV59_104257</name>
</gene>
<dbReference type="Pfam" id="PF07584">
    <property type="entry name" value="BatA"/>
    <property type="match status" value="1"/>
</dbReference>
<accession>A0A327VZW3</accession>
<dbReference type="PANTHER" id="PTHR37464:SF1">
    <property type="entry name" value="BLL2463 PROTEIN"/>
    <property type="match status" value="1"/>
</dbReference>
<dbReference type="OrthoDB" id="890881at2"/>
<dbReference type="NCBIfam" id="TIGR02226">
    <property type="entry name" value="two_anch"/>
    <property type="match status" value="1"/>
</dbReference>